<name>A0ABR4N4J7_9FUNG</name>
<feature type="region of interest" description="Disordered" evidence="1">
    <location>
        <begin position="164"/>
        <end position="219"/>
    </location>
</feature>
<sequence>MPFGSATHHPPFMHHQQRPPQPVQMQPHFGSFGGQSQGLPPLLQNYGHSGQSVAIAPAAERLAFTISNPVLGPASDMMTSDSDGVFETGGLMQHTPSPMFSVHPSPQPVISPLGTSNKRPLLTTAMTASGSGSSSGAGMFSGQSVLDPMSDRFAEPLSTAISAIGLGGPSSSTGGGGPQAKTQNAKAASKRAPTRRRRSTTSSNLSLPRGVGAAGGKPSGVLTHAAGSVAMGGMSGAMDDGSRRATRLDVSGLPPTSGSARSAPITGSPDGGSMSGDTQGGPRDPSDAADIGLDSQHQPQQQHYLEPRPQEVLDPDDVYTPRWVRLEGHKKEGLCQMCPSPGRWLQLKNSAYWYHKQFTHGISSVSCRPFTPPTSIRVVWETTATNRHVAQRRETGENGYQTIACSSTHLIVEGRCGTCHQWIQLSNAKRRMCTLQGTVDAITTILLSHQPEGARPPILVKQHEQMTHVAAAQYENGEISIPPFMASVQQTLIDSISDVDLQRGGTSTWYRHAAKCHDLRRAPRDLVDPMPDLGAANGGHGDNL</sequence>
<keyword evidence="4" id="KW-1185">Reference proteome</keyword>
<evidence type="ECO:0000256" key="1">
    <source>
        <dbReference type="SAM" id="MobiDB-lite"/>
    </source>
</evidence>
<feature type="compositionally biased region" description="Gly residues" evidence="1">
    <location>
        <begin position="165"/>
        <end position="178"/>
    </location>
</feature>
<dbReference type="PANTHER" id="PTHR28125:SF3">
    <property type="entry name" value="TRANSCRIPTION REGULATOR RUA1 C-TERMINAL DOMAIN-CONTAINING PROTEIN"/>
    <property type="match status" value="1"/>
</dbReference>
<feature type="region of interest" description="Disordered" evidence="1">
    <location>
        <begin position="524"/>
        <end position="544"/>
    </location>
</feature>
<dbReference type="InterPro" id="IPR028012">
    <property type="entry name" value="Rua1_C"/>
</dbReference>
<feature type="region of interest" description="Disordered" evidence="1">
    <location>
        <begin position="233"/>
        <end position="316"/>
    </location>
</feature>
<evidence type="ECO:0000259" key="2">
    <source>
        <dbReference type="Pfam" id="PF14616"/>
    </source>
</evidence>
<dbReference type="PANTHER" id="PTHR28125">
    <property type="entry name" value="MEIOTIC EXPRESSION UP-REGULATED PROTEIN 26"/>
    <property type="match status" value="1"/>
</dbReference>
<reference evidence="3 4" key="1">
    <citation type="submission" date="2023-09" db="EMBL/GenBank/DDBJ databases">
        <title>Pangenome analysis of Batrachochytrium dendrobatidis and related Chytrids.</title>
        <authorList>
            <person name="Yacoub M.N."/>
            <person name="Stajich J.E."/>
            <person name="James T.Y."/>
        </authorList>
    </citation>
    <scope>NUCLEOTIDE SEQUENCE [LARGE SCALE GENOMIC DNA]</scope>
    <source>
        <strain evidence="3 4">JEL0888</strain>
    </source>
</reference>
<proteinExistence type="predicted"/>
<accession>A0ABR4N4J7</accession>
<gene>
    <name evidence="3" type="ORF">HK105_205966</name>
</gene>
<dbReference type="Pfam" id="PF14616">
    <property type="entry name" value="Rua1_C"/>
    <property type="match status" value="1"/>
</dbReference>
<dbReference type="EMBL" id="JADGIZ020000033">
    <property type="protein sequence ID" value="KAL2914399.1"/>
    <property type="molecule type" value="Genomic_DNA"/>
</dbReference>
<protein>
    <recommendedName>
        <fullName evidence="2">Transcription regulator Rua1 C-terminal domain-containing protein</fullName>
    </recommendedName>
</protein>
<evidence type="ECO:0000313" key="4">
    <source>
        <dbReference type="Proteomes" id="UP001527925"/>
    </source>
</evidence>
<organism evidence="3 4">
    <name type="scientific">Polyrhizophydium stewartii</name>
    <dbReference type="NCBI Taxonomy" id="2732419"/>
    <lineage>
        <taxon>Eukaryota</taxon>
        <taxon>Fungi</taxon>
        <taxon>Fungi incertae sedis</taxon>
        <taxon>Chytridiomycota</taxon>
        <taxon>Chytridiomycota incertae sedis</taxon>
        <taxon>Chytridiomycetes</taxon>
        <taxon>Rhizophydiales</taxon>
        <taxon>Rhizophydiales incertae sedis</taxon>
        <taxon>Polyrhizophydium</taxon>
    </lineage>
</organism>
<evidence type="ECO:0000313" key="3">
    <source>
        <dbReference type="EMBL" id="KAL2914399.1"/>
    </source>
</evidence>
<feature type="region of interest" description="Disordered" evidence="1">
    <location>
        <begin position="1"/>
        <end position="38"/>
    </location>
</feature>
<feature type="compositionally biased region" description="Basic residues" evidence="1">
    <location>
        <begin position="188"/>
        <end position="199"/>
    </location>
</feature>
<dbReference type="Proteomes" id="UP001527925">
    <property type="component" value="Unassembled WGS sequence"/>
</dbReference>
<feature type="domain" description="Transcription regulator Rua1 C-terminal" evidence="2">
    <location>
        <begin position="315"/>
        <end position="432"/>
    </location>
</feature>
<comment type="caution">
    <text evidence="3">The sequence shown here is derived from an EMBL/GenBank/DDBJ whole genome shotgun (WGS) entry which is preliminary data.</text>
</comment>